<evidence type="ECO:0000256" key="4">
    <source>
        <dbReference type="ARBA" id="ARBA00022729"/>
    </source>
</evidence>
<feature type="signal peptide" evidence="12">
    <location>
        <begin position="1"/>
        <end position="21"/>
    </location>
</feature>
<dbReference type="PANTHER" id="PTHR10570">
    <property type="entry name" value="T-CELL SURFACE GLYCOPROTEIN CD3 GAMMA CHAIN / DELTA CHAIN"/>
    <property type="match status" value="1"/>
</dbReference>
<evidence type="ECO:0000256" key="2">
    <source>
        <dbReference type="ARBA" id="ARBA00022475"/>
    </source>
</evidence>
<name>A0ABN9L5T2_9NEOB</name>
<reference evidence="13" key="1">
    <citation type="submission" date="2023-07" db="EMBL/GenBank/DDBJ databases">
        <authorList>
            <person name="Stuckert A."/>
        </authorList>
    </citation>
    <scope>NUCLEOTIDE SEQUENCE</scope>
</reference>
<proteinExistence type="predicted"/>
<evidence type="ECO:0000256" key="6">
    <source>
        <dbReference type="ARBA" id="ARBA00022989"/>
    </source>
</evidence>
<evidence type="ECO:0000256" key="7">
    <source>
        <dbReference type="ARBA" id="ARBA00023136"/>
    </source>
</evidence>
<gene>
    <name evidence="13" type="ORF">RIMI_LOCUS4221561</name>
</gene>
<keyword evidence="3 11" id="KW-0812">Transmembrane</keyword>
<evidence type="ECO:0000256" key="11">
    <source>
        <dbReference type="SAM" id="Phobius"/>
    </source>
</evidence>
<keyword evidence="5" id="KW-0391">Immunity</keyword>
<keyword evidence="9" id="KW-0393">Immunoglobulin domain</keyword>
<comment type="subcellular location">
    <subcellularLocation>
        <location evidence="1">Cell membrane</location>
        <topology evidence="1">Single-pass type I membrane protein</topology>
    </subcellularLocation>
</comment>
<feature type="non-terminal residue" evidence="13">
    <location>
        <position position="168"/>
    </location>
</feature>
<comment type="caution">
    <text evidence="13">The sequence shown here is derived from an EMBL/GenBank/DDBJ whole genome shotgun (WGS) entry which is preliminary data.</text>
</comment>
<evidence type="ECO:0000256" key="1">
    <source>
        <dbReference type="ARBA" id="ARBA00004251"/>
    </source>
</evidence>
<dbReference type="InterPro" id="IPR003110">
    <property type="entry name" value="Phos_immunorcpt_sig_ITAM"/>
</dbReference>
<keyword evidence="6 11" id="KW-1133">Transmembrane helix</keyword>
<dbReference type="PANTHER" id="PTHR10570:SF9">
    <property type="entry name" value="T-CELL SURFACE GLYCOPROTEIN CD3 EPSILON CHAIN"/>
    <property type="match status" value="1"/>
</dbReference>
<keyword evidence="14" id="KW-1185">Reference proteome</keyword>
<dbReference type="PROSITE" id="PS51055">
    <property type="entry name" value="ITAM_1"/>
    <property type="match status" value="1"/>
</dbReference>
<protein>
    <recommendedName>
        <fullName evidence="15">T-cell surface glycoprotein CD3 epsilon chain</fullName>
    </recommendedName>
</protein>
<evidence type="ECO:0008006" key="15">
    <source>
        <dbReference type="Google" id="ProtNLM"/>
    </source>
</evidence>
<feature type="chain" id="PRO_5045509626" description="T-cell surface glycoprotein CD3 epsilon chain" evidence="12">
    <location>
        <begin position="22"/>
        <end position="168"/>
    </location>
</feature>
<keyword evidence="2" id="KW-1003">Cell membrane</keyword>
<keyword evidence="7 11" id="KW-0472">Membrane</keyword>
<accession>A0ABN9L5T2</accession>
<feature type="transmembrane region" description="Helical" evidence="11">
    <location>
        <begin position="91"/>
        <end position="116"/>
    </location>
</feature>
<organism evidence="13 14">
    <name type="scientific">Ranitomeya imitator</name>
    <name type="common">mimic poison frog</name>
    <dbReference type="NCBI Taxonomy" id="111125"/>
    <lineage>
        <taxon>Eukaryota</taxon>
        <taxon>Metazoa</taxon>
        <taxon>Chordata</taxon>
        <taxon>Craniata</taxon>
        <taxon>Vertebrata</taxon>
        <taxon>Euteleostomi</taxon>
        <taxon>Amphibia</taxon>
        <taxon>Batrachia</taxon>
        <taxon>Anura</taxon>
        <taxon>Neobatrachia</taxon>
        <taxon>Hyloidea</taxon>
        <taxon>Dendrobatidae</taxon>
        <taxon>Dendrobatinae</taxon>
        <taxon>Ranitomeya</taxon>
    </lineage>
</organism>
<dbReference type="Proteomes" id="UP001176940">
    <property type="component" value="Unassembled WGS sequence"/>
</dbReference>
<keyword evidence="8" id="KW-0675">Receptor</keyword>
<evidence type="ECO:0000256" key="9">
    <source>
        <dbReference type="ARBA" id="ARBA00023319"/>
    </source>
</evidence>
<evidence type="ECO:0000256" key="3">
    <source>
        <dbReference type="ARBA" id="ARBA00022692"/>
    </source>
</evidence>
<keyword evidence="4 12" id="KW-0732">Signal</keyword>
<dbReference type="InterPro" id="IPR015484">
    <property type="entry name" value="CD3_esu/gsu/dsu"/>
</dbReference>
<dbReference type="EMBL" id="CAUEEQ010006668">
    <property type="protein sequence ID" value="CAJ0930440.1"/>
    <property type="molecule type" value="Genomic_DNA"/>
</dbReference>
<evidence type="ECO:0000256" key="12">
    <source>
        <dbReference type="SAM" id="SignalP"/>
    </source>
</evidence>
<evidence type="ECO:0000313" key="13">
    <source>
        <dbReference type="EMBL" id="CAJ0930440.1"/>
    </source>
</evidence>
<evidence type="ECO:0000313" key="14">
    <source>
        <dbReference type="Proteomes" id="UP001176940"/>
    </source>
</evidence>
<sequence length="168" mass="18879">MSPRVILSLLLVGLCVDHFSADDTIADHNFQVDITGLTVTITCPSGQHFKDNQHQKILENYSSDKNGIYKCSNDFLYLHAYVCETCTEVSFLMVASVVIADCLITIGVCVFVYMFCKKKPGQIRENGFAKGARKKGNKERPPPVPNPDYEPIQKKRQELYDGLNQNSK</sequence>
<evidence type="ECO:0000256" key="5">
    <source>
        <dbReference type="ARBA" id="ARBA00022859"/>
    </source>
</evidence>
<feature type="region of interest" description="Disordered" evidence="10">
    <location>
        <begin position="127"/>
        <end position="168"/>
    </location>
</feature>
<evidence type="ECO:0000256" key="10">
    <source>
        <dbReference type="SAM" id="MobiDB-lite"/>
    </source>
</evidence>
<evidence type="ECO:0000256" key="8">
    <source>
        <dbReference type="ARBA" id="ARBA00023170"/>
    </source>
</evidence>